<evidence type="ECO:0000313" key="3">
    <source>
        <dbReference type="Proteomes" id="UP001152888"/>
    </source>
</evidence>
<sequence>MEEKEESDNSRRPRGRIYYYDRQLLAAFKKDCEDLFDEYEKLNTLSFDEFANLWREKNYSFIFAGQNCALLLKEFLDDCFYSLKKYMVFPRSLNTQAAALYMLYGIYYKQPLRNWVKIRMTMEEFQKLLEFVQEMGNQDQLDVVFIFRKMLRDQVFLFVATRRPLGPEDRFVKKYEFYYNDTFASANTTTSLNKFKKIDSCDILEELEVTNNEYEKLLNKYSGKCQGLELAPSTIISDIRDALAEFSISSYQKPEPDKDHTGQIKKRAMRNKNAVYRASKKVKTAVDLDEDVDDPLAIKEDEPVEEKVQKQKKPGSSMKGSFMSRFNTVKKVAVKKETVKKGKG</sequence>
<feature type="region of interest" description="Disordered" evidence="1">
    <location>
        <begin position="294"/>
        <end position="322"/>
    </location>
</feature>
<dbReference type="GO" id="GO:0042795">
    <property type="term" value="P:snRNA transcription by RNA polymerase II"/>
    <property type="evidence" value="ECO:0007669"/>
    <property type="project" value="TreeGrafter"/>
</dbReference>
<dbReference type="GO" id="GO:0019185">
    <property type="term" value="C:snRNA-activating protein complex"/>
    <property type="evidence" value="ECO:0007669"/>
    <property type="project" value="TreeGrafter"/>
</dbReference>
<feature type="compositionally biased region" description="Basic and acidic residues" evidence="1">
    <location>
        <begin position="296"/>
        <end position="309"/>
    </location>
</feature>
<reference evidence="2" key="1">
    <citation type="submission" date="2022-03" db="EMBL/GenBank/DDBJ databases">
        <authorList>
            <person name="Sayadi A."/>
        </authorList>
    </citation>
    <scope>NUCLEOTIDE SEQUENCE</scope>
</reference>
<evidence type="ECO:0000256" key="1">
    <source>
        <dbReference type="SAM" id="MobiDB-lite"/>
    </source>
</evidence>
<dbReference type="GO" id="GO:0042796">
    <property type="term" value="P:snRNA transcription by RNA polymerase III"/>
    <property type="evidence" value="ECO:0007669"/>
    <property type="project" value="TreeGrafter"/>
</dbReference>
<proteinExistence type="predicted"/>
<name>A0A9P0LZV7_ACAOB</name>
<organism evidence="2 3">
    <name type="scientific">Acanthoscelides obtectus</name>
    <name type="common">Bean weevil</name>
    <name type="synonym">Bruchus obtectus</name>
    <dbReference type="NCBI Taxonomy" id="200917"/>
    <lineage>
        <taxon>Eukaryota</taxon>
        <taxon>Metazoa</taxon>
        <taxon>Ecdysozoa</taxon>
        <taxon>Arthropoda</taxon>
        <taxon>Hexapoda</taxon>
        <taxon>Insecta</taxon>
        <taxon>Pterygota</taxon>
        <taxon>Neoptera</taxon>
        <taxon>Endopterygota</taxon>
        <taxon>Coleoptera</taxon>
        <taxon>Polyphaga</taxon>
        <taxon>Cucujiformia</taxon>
        <taxon>Chrysomeloidea</taxon>
        <taxon>Chrysomelidae</taxon>
        <taxon>Bruchinae</taxon>
        <taxon>Bruchini</taxon>
        <taxon>Acanthoscelides</taxon>
    </lineage>
</organism>
<keyword evidence="3" id="KW-1185">Reference proteome</keyword>
<dbReference type="GO" id="GO:0043565">
    <property type="term" value="F:sequence-specific DNA binding"/>
    <property type="evidence" value="ECO:0007669"/>
    <property type="project" value="TreeGrafter"/>
</dbReference>
<dbReference type="Pfam" id="PF09808">
    <property type="entry name" value="SNAPC1"/>
    <property type="match status" value="1"/>
</dbReference>
<evidence type="ECO:0000313" key="2">
    <source>
        <dbReference type="EMBL" id="CAH2003082.1"/>
    </source>
</evidence>
<dbReference type="EMBL" id="CAKOFQ010007528">
    <property type="protein sequence ID" value="CAH2003082.1"/>
    <property type="molecule type" value="Genomic_DNA"/>
</dbReference>
<protein>
    <recommendedName>
        <fullName evidence="4">snRNA-activating protein complex subunit 1</fullName>
    </recommendedName>
</protein>
<evidence type="ECO:0008006" key="4">
    <source>
        <dbReference type="Google" id="ProtNLM"/>
    </source>
</evidence>
<dbReference type="OrthoDB" id="20127at2759"/>
<dbReference type="InterPro" id="IPR019188">
    <property type="entry name" value="SNAPC1"/>
</dbReference>
<dbReference type="Proteomes" id="UP001152888">
    <property type="component" value="Unassembled WGS sequence"/>
</dbReference>
<gene>
    <name evidence="2" type="ORF">ACAOBT_LOCUS27164</name>
</gene>
<dbReference type="PANTHER" id="PTHR15131:SF3">
    <property type="entry name" value="SNRNA-ACTIVATING PROTEIN COMPLEX SUBUNIT 1"/>
    <property type="match status" value="1"/>
</dbReference>
<dbReference type="PANTHER" id="PTHR15131">
    <property type="entry name" value="SMALL NUCLEAR RNA ACTIVATING COMPLEX, POLYPEPTIDE 1"/>
    <property type="match status" value="1"/>
</dbReference>
<comment type="caution">
    <text evidence="2">The sequence shown here is derived from an EMBL/GenBank/DDBJ whole genome shotgun (WGS) entry which is preliminary data.</text>
</comment>
<dbReference type="AlphaFoldDB" id="A0A9P0LZV7"/>
<accession>A0A9P0LZV7</accession>